<dbReference type="STRING" id="536979.SAMN04488055_1322"/>
<dbReference type="PANTHER" id="PTHR43798:SF33">
    <property type="entry name" value="HYDROLASE, PUTATIVE (AFU_ORTHOLOGUE AFUA_2G14860)-RELATED"/>
    <property type="match status" value="1"/>
</dbReference>
<dbReference type="Pfam" id="PF00561">
    <property type="entry name" value="Abhydrolase_1"/>
    <property type="match status" value="1"/>
</dbReference>
<organism evidence="3 4">
    <name type="scientific">Chitinophaga niabensis</name>
    <dbReference type="NCBI Taxonomy" id="536979"/>
    <lineage>
        <taxon>Bacteria</taxon>
        <taxon>Pseudomonadati</taxon>
        <taxon>Bacteroidota</taxon>
        <taxon>Chitinophagia</taxon>
        <taxon>Chitinophagales</taxon>
        <taxon>Chitinophagaceae</taxon>
        <taxon>Chitinophaga</taxon>
    </lineage>
</organism>
<dbReference type="Proteomes" id="UP000185003">
    <property type="component" value="Unassembled WGS sequence"/>
</dbReference>
<dbReference type="InterPro" id="IPR000073">
    <property type="entry name" value="AB_hydrolase_1"/>
</dbReference>
<dbReference type="InterPro" id="IPR029058">
    <property type="entry name" value="AB_hydrolase_fold"/>
</dbReference>
<evidence type="ECO:0000259" key="2">
    <source>
        <dbReference type="Pfam" id="PF00561"/>
    </source>
</evidence>
<dbReference type="EMBL" id="FSRA01000001">
    <property type="protein sequence ID" value="SIN78320.1"/>
    <property type="molecule type" value="Genomic_DNA"/>
</dbReference>
<keyword evidence="3" id="KW-0378">Hydrolase</keyword>
<dbReference type="GO" id="GO:0016020">
    <property type="term" value="C:membrane"/>
    <property type="evidence" value="ECO:0007669"/>
    <property type="project" value="TreeGrafter"/>
</dbReference>
<dbReference type="PANTHER" id="PTHR43798">
    <property type="entry name" value="MONOACYLGLYCEROL LIPASE"/>
    <property type="match status" value="1"/>
</dbReference>
<keyword evidence="1" id="KW-0732">Signal</keyword>
<protein>
    <submittedName>
        <fullName evidence="3">Lysophospholipase, alpha-beta hydrolase superfamily</fullName>
    </submittedName>
</protein>
<dbReference type="SUPFAM" id="SSF53474">
    <property type="entry name" value="alpha/beta-Hydrolases"/>
    <property type="match status" value="1"/>
</dbReference>
<dbReference type="OrthoDB" id="9780134at2"/>
<sequence>MWKTLLLLPVLLQQTAIAQTVQRSDYVVASDPGVRIAIREVATRKRSRKPPILLLHGGGAGGIASFDLPVAGGSFAEDLAKAGLHVFIMDARGWENSTRPDYDTTKRWVIAASSAEVSRDIDAVVDFIREKTGRKKVALFGWATGGSWMGYYSCIYPYKTASLIMLNSLYNVKAPWIFTKLFRNPSDTSQFNYASTQVLRRATAAQLIENWNNYIPVADKSQWYDTAVAKAYARTAVSFNEDSILEVPGGYRAESFYTAQGKGMWHAKDVSVPVLAIRGAYDTWSRPEDLTTLQEKLVNSPRKQFVTLPEGTHMVFLERPEKGRTQLINEIVAFNLKAR</sequence>
<dbReference type="InterPro" id="IPR050266">
    <property type="entry name" value="AB_hydrolase_sf"/>
</dbReference>
<evidence type="ECO:0000313" key="4">
    <source>
        <dbReference type="Proteomes" id="UP000185003"/>
    </source>
</evidence>
<keyword evidence="4" id="KW-1185">Reference proteome</keyword>
<dbReference type="RefSeq" id="WP_074238473.1">
    <property type="nucleotide sequence ID" value="NZ_FSRA01000001.1"/>
</dbReference>
<feature type="domain" description="AB hydrolase-1" evidence="2">
    <location>
        <begin position="50"/>
        <end position="320"/>
    </location>
</feature>
<name>A0A1N6E5J9_9BACT</name>
<dbReference type="Gene3D" id="3.40.50.1820">
    <property type="entry name" value="alpha/beta hydrolase"/>
    <property type="match status" value="1"/>
</dbReference>
<evidence type="ECO:0000313" key="3">
    <source>
        <dbReference type="EMBL" id="SIN78320.1"/>
    </source>
</evidence>
<proteinExistence type="predicted"/>
<evidence type="ECO:0000256" key="1">
    <source>
        <dbReference type="SAM" id="SignalP"/>
    </source>
</evidence>
<dbReference type="AlphaFoldDB" id="A0A1N6E5J9"/>
<feature type="signal peptide" evidence="1">
    <location>
        <begin position="1"/>
        <end position="18"/>
    </location>
</feature>
<feature type="chain" id="PRO_5012816956" evidence="1">
    <location>
        <begin position="19"/>
        <end position="339"/>
    </location>
</feature>
<reference evidence="3 4" key="1">
    <citation type="submission" date="2016-11" db="EMBL/GenBank/DDBJ databases">
        <authorList>
            <person name="Jaros S."/>
            <person name="Januszkiewicz K."/>
            <person name="Wedrychowicz H."/>
        </authorList>
    </citation>
    <scope>NUCLEOTIDE SEQUENCE [LARGE SCALE GENOMIC DNA]</scope>
    <source>
        <strain evidence="3 4">DSM 24787</strain>
    </source>
</reference>
<gene>
    <name evidence="3" type="ORF">SAMN04488055_1322</name>
</gene>
<dbReference type="GO" id="GO:0016787">
    <property type="term" value="F:hydrolase activity"/>
    <property type="evidence" value="ECO:0007669"/>
    <property type="project" value="UniProtKB-KW"/>
</dbReference>
<accession>A0A1N6E5J9</accession>